<dbReference type="STRING" id="531814.SAMN04487944_106136"/>
<keyword evidence="1" id="KW-0472">Membrane</keyword>
<feature type="transmembrane region" description="Helical" evidence="1">
    <location>
        <begin position="152"/>
        <end position="174"/>
    </location>
</feature>
<dbReference type="GO" id="GO:0140359">
    <property type="term" value="F:ABC-type transporter activity"/>
    <property type="evidence" value="ECO:0007669"/>
    <property type="project" value="InterPro"/>
</dbReference>
<keyword evidence="1" id="KW-1133">Transmembrane helix</keyword>
<organism evidence="2 3">
    <name type="scientific">Gracilibacillus ureilyticus</name>
    <dbReference type="NCBI Taxonomy" id="531814"/>
    <lineage>
        <taxon>Bacteria</taxon>
        <taxon>Bacillati</taxon>
        <taxon>Bacillota</taxon>
        <taxon>Bacilli</taxon>
        <taxon>Bacillales</taxon>
        <taxon>Bacillaceae</taxon>
        <taxon>Gracilibacillus</taxon>
    </lineage>
</organism>
<dbReference type="AlphaFoldDB" id="A0A1H9QDH0"/>
<dbReference type="Proteomes" id="UP000199687">
    <property type="component" value="Unassembled WGS sequence"/>
</dbReference>
<sequence length="258" mass="29271">MQWMTVFSKELLEDWRSYKWIWVPLVFILLCIMDPLSSYYLPQILEAVGGLPDGTVIEMPETLPEEALMMSLAQLSMIGVMIIAAITMGVIAGERKSGVAELVLVKPIPYLTYITAKWAAKLLLIFSSYLLGMLASWYYVNLLFGEISFLKFMGVFFFYFIWLAFVTTLSVFYNTTVKVPGLVISYTLLTLIVMSVLYKIFAHIMPWFPNSISTHLMRFVMENNIPGELWGAAGITAVLSVILLVLSNYVFKTKEMAD</sequence>
<keyword evidence="3" id="KW-1185">Reference proteome</keyword>
<evidence type="ECO:0000313" key="2">
    <source>
        <dbReference type="EMBL" id="SER58215.1"/>
    </source>
</evidence>
<dbReference type="GO" id="GO:0005886">
    <property type="term" value="C:plasma membrane"/>
    <property type="evidence" value="ECO:0007669"/>
    <property type="project" value="UniProtKB-SubCell"/>
</dbReference>
<keyword evidence="1" id="KW-0812">Transmembrane</keyword>
<feature type="transmembrane region" description="Helical" evidence="1">
    <location>
        <begin position="122"/>
        <end position="140"/>
    </location>
</feature>
<feature type="transmembrane region" description="Helical" evidence="1">
    <location>
        <begin position="20"/>
        <end position="41"/>
    </location>
</feature>
<dbReference type="RefSeq" id="WP_089740374.1">
    <property type="nucleotide sequence ID" value="NZ_FOGL01000006.1"/>
</dbReference>
<reference evidence="2 3" key="1">
    <citation type="submission" date="2016-10" db="EMBL/GenBank/DDBJ databases">
        <authorList>
            <person name="de Groot N.N."/>
        </authorList>
    </citation>
    <scope>NUCLEOTIDE SEQUENCE [LARGE SCALE GENOMIC DNA]</scope>
    <source>
        <strain evidence="2 3">CGMCC 1.7727</strain>
    </source>
</reference>
<feature type="transmembrane region" description="Helical" evidence="1">
    <location>
        <begin position="68"/>
        <end position="92"/>
    </location>
</feature>
<dbReference type="Pfam" id="PF12679">
    <property type="entry name" value="ABC2_membrane_2"/>
    <property type="match status" value="1"/>
</dbReference>
<name>A0A1H9QDH0_9BACI</name>
<proteinExistence type="predicted"/>
<gene>
    <name evidence="2" type="ORF">SAMN04487944_106136</name>
</gene>
<protein>
    <submittedName>
        <fullName evidence="2">ABC-2 type transport system permease protein</fullName>
    </submittedName>
</protein>
<dbReference type="OrthoDB" id="4187110at2"/>
<evidence type="ECO:0000313" key="3">
    <source>
        <dbReference type="Proteomes" id="UP000199687"/>
    </source>
</evidence>
<evidence type="ECO:0000256" key="1">
    <source>
        <dbReference type="SAM" id="Phobius"/>
    </source>
</evidence>
<feature type="transmembrane region" description="Helical" evidence="1">
    <location>
        <begin position="229"/>
        <end position="251"/>
    </location>
</feature>
<feature type="transmembrane region" description="Helical" evidence="1">
    <location>
        <begin position="186"/>
        <end position="209"/>
    </location>
</feature>
<accession>A0A1H9QDH0</accession>
<dbReference type="EMBL" id="FOGL01000006">
    <property type="protein sequence ID" value="SER58215.1"/>
    <property type="molecule type" value="Genomic_DNA"/>
</dbReference>